<dbReference type="Proteomes" id="UP000707356">
    <property type="component" value="Unassembled WGS sequence"/>
</dbReference>
<dbReference type="InterPro" id="IPR003439">
    <property type="entry name" value="ABC_transporter-like_ATP-bd"/>
</dbReference>
<dbReference type="SUPFAM" id="SSF52540">
    <property type="entry name" value="P-loop containing nucleoside triphosphate hydrolases"/>
    <property type="match status" value="1"/>
</dbReference>
<protein>
    <submittedName>
        <fullName evidence="7">Amino acid ABC transporter ATP-binding protein</fullName>
    </submittedName>
</protein>
<reference evidence="7" key="1">
    <citation type="submission" date="2021-05" db="EMBL/GenBank/DDBJ databases">
        <authorList>
            <person name="Pietrasiak N."/>
            <person name="Ward R."/>
            <person name="Stajich J.E."/>
            <person name="Kurbessoian T."/>
        </authorList>
    </citation>
    <scope>NUCLEOTIDE SEQUENCE</scope>
    <source>
        <strain evidence="7">GSE-TBD4-15B</strain>
    </source>
</reference>
<evidence type="ECO:0000256" key="2">
    <source>
        <dbReference type="ARBA" id="ARBA00022448"/>
    </source>
</evidence>
<keyword evidence="2" id="KW-0813">Transport</keyword>
<dbReference type="InterPro" id="IPR017871">
    <property type="entry name" value="ABC_transporter-like_CS"/>
</dbReference>
<dbReference type="InterPro" id="IPR050086">
    <property type="entry name" value="MetN_ABC_transporter-like"/>
</dbReference>
<dbReference type="InterPro" id="IPR003593">
    <property type="entry name" value="AAA+_ATPase"/>
</dbReference>
<dbReference type="AlphaFoldDB" id="A0A951PBG0"/>
<dbReference type="PANTHER" id="PTHR43166:SF4">
    <property type="entry name" value="PHOSPHONATES IMPORT ATP-BINDING PROTEIN PHNC"/>
    <property type="match status" value="1"/>
</dbReference>
<dbReference type="Pfam" id="PF00005">
    <property type="entry name" value="ABC_tran"/>
    <property type="match status" value="1"/>
</dbReference>
<name>A0A951PBG0_9CYAN</name>
<comment type="caution">
    <text evidence="7">The sequence shown here is derived from an EMBL/GenBank/DDBJ whole genome shotgun (WGS) entry which is preliminary data.</text>
</comment>
<organism evidence="7 8">
    <name type="scientific">Pegethrix bostrychoides GSE-TBD4-15B</name>
    <dbReference type="NCBI Taxonomy" id="2839662"/>
    <lineage>
        <taxon>Bacteria</taxon>
        <taxon>Bacillati</taxon>
        <taxon>Cyanobacteriota</taxon>
        <taxon>Cyanophyceae</taxon>
        <taxon>Oculatellales</taxon>
        <taxon>Oculatellaceae</taxon>
        <taxon>Pegethrix</taxon>
    </lineage>
</organism>
<dbReference type="PANTHER" id="PTHR43166">
    <property type="entry name" value="AMINO ACID IMPORT ATP-BINDING PROTEIN"/>
    <property type="match status" value="1"/>
</dbReference>
<accession>A0A951PBG0</accession>
<dbReference type="GO" id="GO:0015716">
    <property type="term" value="P:organic phosphonate transport"/>
    <property type="evidence" value="ECO:0007669"/>
    <property type="project" value="UniProtKB-KW"/>
</dbReference>
<feature type="domain" description="ABC transporter" evidence="6">
    <location>
        <begin position="19"/>
        <end position="254"/>
    </location>
</feature>
<dbReference type="InterPro" id="IPR027417">
    <property type="entry name" value="P-loop_NTPase"/>
</dbReference>
<sequence length="259" mass="28872">MTQPQTEPTANQTGAEPIIIARDVEKWYDNNFHVLKGVSMTVTKGEVVVVMGPSGSGKSTFIRTFNALEPYQKGTIEIDGIQLSHDLKNIDAIRREVGMVFQQFNLFPHLTVLQNVTLAPIWVRRWSKSKAEEVAMQLLDRVGILSQANKFPGQLSGGQQQRVAIARALAMQPKVMLFDEPTSALDPEMVREVLDVMRTLAGSGMTMVCVTHEVGFAREVADRVVLMADGMLVEDSKPDEFFTNPKSDRTKKFLSQILH</sequence>
<dbReference type="PIRSF" id="PIRSF039085">
    <property type="entry name" value="ABC_ATPase_HisP"/>
    <property type="match status" value="1"/>
</dbReference>
<dbReference type="FunFam" id="3.40.50.300:FF:000020">
    <property type="entry name" value="Amino acid ABC transporter ATP-binding component"/>
    <property type="match status" value="1"/>
</dbReference>
<dbReference type="GO" id="GO:0016887">
    <property type="term" value="F:ATP hydrolysis activity"/>
    <property type="evidence" value="ECO:0007669"/>
    <property type="project" value="InterPro"/>
</dbReference>
<evidence type="ECO:0000256" key="4">
    <source>
        <dbReference type="ARBA" id="ARBA00022840"/>
    </source>
</evidence>
<dbReference type="SMART" id="SM00382">
    <property type="entry name" value="AAA"/>
    <property type="match status" value="1"/>
</dbReference>
<dbReference type="GO" id="GO:0005524">
    <property type="term" value="F:ATP binding"/>
    <property type="evidence" value="ECO:0007669"/>
    <property type="project" value="UniProtKB-KW"/>
</dbReference>
<dbReference type="PROSITE" id="PS00211">
    <property type="entry name" value="ABC_TRANSPORTER_1"/>
    <property type="match status" value="1"/>
</dbReference>
<evidence type="ECO:0000256" key="3">
    <source>
        <dbReference type="ARBA" id="ARBA00022741"/>
    </source>
</evidence>
<proteinExistence type="inferred from homology"/>
<gene>
    <name evidence="7" type="ORF">KME07_13660</name>
</gene>
<keyword evidence="3" id="KW-0547">Nucleotide-binding</keyword>
<dbReference type="Gene3D" id="3.40.50.300">
    <property type="entry name" value="P-loop containing nucleotide triphosphate hydrolases"/>
    <property type="match status" value="1"/>
</dbReference>
<dbReference type="PROSITE" id="PS50893">
    <property type="entry name" value="ABC_TRANSPORTER_2"/>
    <property type="match status" value="1"/>
</dbReference>
<dbReference type="EMBL" id="JAHHHV010000068">
    <property type="protein sequence ID" value="MBW4466466.1"/>
    <property type="molecule type" value="Genomic_DNA"/>
</dbReference>
<reference evidence="7" key="2">
    <citation type="journal article" date="2022" name="Microbiol. Resour. Announc.">
        <title>Metagenome Sequencing to Explore Phylogenomics of Terrestrial Cyanobacteria.</title>
        <authorList>
            <person name="Ward R.D."/>
            <person name="Stajich J.E."/>
            <person name="Johansen J.R."/>
            <person name="Huntemann M."/>
            <person name="Clum A."/>
            <person name="Foster B."/>
            <person name="Foster B."/>
            <person name="Roux S."/>
            <person name="Palaniappan K."/>
            <person name="Varghese N."/>
            <person name="Mukherjee S."/>
            <person name="Reddy T.B.K."/>
            <person name="Daum C."/>
            <person name="Copeland A."/>
            <person name="Chen I.A."/>
            <person name="Ivanova N.N."/>
            <person name="Kyrpides N.C."/>
            <person name="Shapiro N."/>
            <person name="Eloe-Fadrosh E.A."/>
            <person name="Pietrasiak N."/>
        </authorList>
    </citation>
    <scope>NUCLEOTIDE SEQUENCE</scope>
    <source>
        <strain evidence="7">GSE-TBD4-15B</strain>
    </source>
</reference>
<keyword evidence="4 7" id="KW-0067">ATP-binding</keyword>
<dbReference type="GO" id="GO:0015424">
    <property type="term" value="F:ABC-type amino acid transporter activity"/>
    <property type="evidence" value="ECO:0007669"/>
    <property type="project" value="InterPro"/>
</dbReference>
<evidence type="ECO:0000313" key="8">
    <source>
        <dbReference type="Proteomes" id="UP000707356"/>
    </source>
</evidence>
<evidence type="ECO:0000313" key="7">
    <source>
        <dbReference type="EMBL" id="MBW4466466.1"/>
    </source>
</evidence>
<dbReference type="InterPro" id="IPR030679">
    <property type="entry name" value="ABC_ATPase_HisP-typ"/>
</dbReference>
<evidence type="ECO:0000256" key="5">
    <source>
        <dbReference type="ARBA" id="ARBA00022885"/>
    </source>
</evidence>
<dbReference type="CDD" id="cd03262">
    <property type="entry name" value="ABC_HisP_GlnQ"/>
    <property type="match status" value="1"/>
</dbReference>
<comment type="similarity">
    <text evidence="1">Belongs to the ABC transporter superfamily.</text>
</comment>
<evidence type="ECO:0000256" key="1">
    <source>
        <dbReference type="ARBA" id="ARBA00005417"/>
    </source>
</evidence>
<keyword evidence="5" id="KW-0918">Phosphonate transport</keyword>
<evidence type="ECO:0000259" key="6">
    <source>
        <dbReference type="PROSITE" id="PS50893"/>
    </source>
</evidence>